<dbReference type="PROSITE" id="PS51257">
    <property type="entry name" value="PROKAR_LIPOPROTEIN"/>
    <property type="match status" value="1"/>
</dbReference>
<sequence>MKIYKTMFLTYWLSILLLSTFGCSDSNEPNPNPDPDPPTKPSTEIEYDETGLLYTNTDGLVMAGYQGWFAAEGDDSNRGWYHYQSGCGFQPGCSTIDMWADVSEYPKTYPTDFKFENGETAHLFSSYDAETTDLHFKWMKEYGIDGVYLQRFVVEVKGSNPAGKRHFDKVLENALAAAKKYDRAVCIMYDLSGATGEDVREFVEKDYFELVNKYKLFDNEENPTYLRENGKPLVAVWGVGFNDNRKYTIEDATIMVNQLKGSQNRVSVMLGVPYWWRSLGNDTENNTKLHDLIKKSDVIMPWAVGRYNSTNYEEVSSQTLVSDLQWCNSNDVKYIPLVFPGFSWGNMNQEAEYNAIPRLKGDFFWQQINGAVKSGAKSLYVAMFDEIDEGTAIFKVMHEGKTPMNADGKFIGIDPELQTDHYLYLTGEAGKWIKGDGSFSATQPSR</sequence>
<protein>
    <recommendedName>
        <fullName evidence="4">Xylosidase</fullName>
    </recommendedName>
</protein>
<dbReference type="EMBL" id="FPBF01000007">
    <property type="protein sequence ID" value="SFU14191.1"/>
    <property type="molecule type" value="Genomic_DNA"/>
</dbReference>
<reference evidence="3" key="1">
    <citation type="submission" date="2016-10" db="EMBL/GenBank/DDBJ databases">
        <authorList>
            <person name="Varghese N."/>
            <person name="Submissions S."/>
        </authorList>
    </citation>
    <scope>NUCLEOTIDE SEQUENCE [LARGE SCALE GENOMIC DNA]</scope>
    <source>
        <strain evidence="3">DSM 23445</strain>
    </source>
</reference>
<feature type="signal peptide" evidence="1">
    <location>
        <begin position="1"/>
        <end position="24"/>
    </location>
</feature>
<dbReference type="STRING" id="305507.SAMN04489724_4329"/>
<keyword evidence="1" id="KW-0732">Signal</keyword>
<evidence type="ECO:0000313" key="2">
    <source>
        <dbReference type="EMBL" id="SFU14191.1"/>
    </source>
</evidence>
<dbReference type="RefSeq" id="WP_091697181.1">
    <property type="nucleotide sequence ID" value="NZ_FPBF01000007.1"/>
</dbReference>
<accession>A0A1I7DR71</accession>
<keyword evidence="3" id="KW-1185">Reference proteome</keyword>
<organism evidence="2 3">
    <name type="scientific">Algoriphagus locisalis</name>
    <dbReference type="NCBI Taxonomy" id="305507"/>
    <lineage>
        <taxon>Bacteria</taxon>
        <taxon>Pseudomonadati</taxon>
        <taxon>Bacteroidota</taxon>
        <taxon>Cytophagia</taxon>
        <taxon>Cytophagales</taxon>
        <taxon>Cyclobacteriaceae</taxon>
        <taxon>Algoriphagus</taxon>
    </lineage>
</organism>
<proteinExistence type="predicted"/>
<name>A0A1I7DR71_9BACT</name>
<gene>
    <name evidence="2" type="ORF">SAMN04489724_4329</name>
</gene>
<dbReference type="Proteomes" id="UP000199673">
    <property type="component" value="Unassembled WGS sequence"/>
</dbReference>
<feature type="chain" id="PRO_5011448249" description="Xylosidase" evidence="1">
    <location>
        <begin position="25"/>
        <end position="446"/>
    </location>
</feature>
<evidence type="ECO:0000256" key="1">
    <source>
        <dbReference type="SAM" id="SignalP"/>
    </source>
</evidence>
<dbReference type="OrthoDB" id="9783748at2"/>
<dbReference type="Gene3D" id="3.20.20.80">
    <property type="entry name" value="Glycosidases"/>
    <property type="match status" value="1"/>
</dbReference>
<evidence type="ECO:0008006" key="4">
    <source>
        <dbReference type="Google" id="ProtNLM"/>
    </source>
</evidence>
<dbReference type="CDD" id="cd11576">
    <property type="entry name" value="GH99_GH71_like_2"/>
    <property type="match status" value="1"/>
</dbReference>
<dbReference type="AlphaFoldDB" id="A0A1I7DR71"/>
<evidence type="ECO:0000313" key="3">
    <source>
        <dbReference type="Proteomes" id="UP000199673"/>
    </source>
</evidence>